<dbReference type="AlphaFoldDB" id="A0AAV5WDW0"/>
<feature type="non-terminal residue" evidence="2">
    <location>
        <position position="1"/>
    </location>
</feature>
<keyword evidence="3" id="KW-1185">Reference proteome</keyword>
<dbReference type="InterPro" id="IPR011333">
    <property type="entry name" value="SKP1/BTB/POZ_sf"/>
</dbReference>
<dbReference type="PANTHER" id="PTHR47022">
    <property type="entry name" value="BTB AND MATH DOMAIN-CONTAINING PROTEIN 36-RELATED"/>
    <property type="match status" value="1"/>
</dbReference>
<dbReference type="Proteomes" id="UP001432322">
    <property type="component" value="Unassembled WGS sequence"/>
</dbReference>
<dbReference type="CDD" id="cd18186">
    <property type="entry name" value="BTB_POZ_ZBTB_KLHL-like"/>
    <property type="match status" value="1"/>
</dbReference>
<comment type="caution">
    <text evidence="2">The sequence shown here is derived from an EMBL/GenBank/DDBJ whole genome shotgun (WGS) entry which is preliminary data.</text>
</comment>
<name>A0AAV5WDW0_9BILA</name>
<dbReference type="Pfam" id="PF00651">
    <property type="entry name" value="BTB"/>
    <property type="match status" value="1"/>
</dbReference>
<organism evidence="2 3">
    <name type="scientific">Pristionchus fissidentatus</name>
    <dbReference type="NCBI Taxonomy" id="1538716"/>
    <lineage>
        <taxon>Eukaryota</taxon>
        <taxon>Metazoa</taxon>
        <taxon>Ecdysozoa</taxon>
        <taxon>Nematoda</taxon>
        <taxon>Chromadorea</taxon>
        <taxon>Rhabditida</taxon>
        <taxon>Rhabditina</taxon>
        <taxon>Diplogasteromorpha</taxon>
        <taxon>Diplogasteroidea</taxon>
        <taxon>Neodiplogasteridae</taxon>
        <taxon>Pristionchus</taxon>
    </lineage>
</organism>
<dbReference type="Gene3D" id="3.30.710.10">
    <property type="entry name" value="Potassium Channel Kv1.1, Chain A"/>
    <property type="match status" value="1"/>
</dbReference>
<sequence length="212" mass="24397">QVTHKDCYDTKSQSITVSFKIKILSSSGTNPRRIIDFCPEPDHLNDVKLIVEGRAIAVSKNLLSLHSSFFNTLFYGDFEEKTKEEIELQDVKHEDVVNTLKMIYPSRCKVNPTTVEGVLSLADRWDMSVLTRKCDKFLSKDVVAPASTDPQNVPLAKKVLYASKYVLPQLQHALLTAFNKKRMIEVMESIEYKEEYDDSDRVYLLKRFKDLK</sequence>
<accession>A0AAV5WDW0</accession>
<dbReference type="SMART" id="SM00225">
    <property type="entry name" value="BTB"/>
    <property type="match status" value="1"/>
</dbReference>
<dbReference type="PROSITE" id="PS50097">
    <property type="entry name" value="BTB"/>
    <property type="match status" value="1"/>
</dbReference>
<gene>
    <name evidence="2" type="ORF">PFISCL1PPCAC_21763</name>
</gene>
<feature type="domain" description="BTB" evidence="1">
    <location>
        <begin position="45"/>
        <end position="112"/>
    </location>
</feature>
<dbReference type="SUPFAM" id="SSF54695">
    <property type="entry name" value="POZ domain"/>
    <property type="match status" value="1"/>
</dbReference>
<evidence type="ECO:0000313" key="3">
    <source>
        <dbReference type="Proteomes" id="UP001432322"/>
    </source>
</evidence>
<evidence type="ECO:0000259" key="1">
    <source>
        <dbReference type="PROSITE" id="PS50097"/>
    </source>
</evidence>
<proteinExistence type="predicted"/>
<dbReference type="EMBL" id="BTSY01000005">
    <property type="protein sequence ID" value="GMT30466.1"/>
    <property type="molecule type" value="Genomic_DNA"/>
</dbReference>
<evidence type="ECO:0000313" key="2">
    <source>
        <dbReference type="EMBL" id="GMT30466.1"/>
    </source>
</evidence>
<dbReference type="InterPro" id="IPR000210">
    <property type="entry name" value="BTB/POZ_dom"/>
</dbReference>
<protein>
    <recommendedName>
        <fullName evidence="1">BTB domain-containing protein</fullName>
    </recommendedName>
</protein>
<dbReference type="PANTHER" id="PTHR47022:SF1">
    <property type="entry name" value="BTB AND MATH DOMAIN-CONTAINING PROTEIN 36-RELATED"/>
    <property type="match status" value="1"/>
</dbReference>
<reference evidence="2" key="1">
    <citation type="submission" date="2023-10" db="EMBL/GenBank/DDBJ databases">
        <title>Genome assembly of Pristionchus species.</title>
        <authorList>
            <person name="Yoshida K."/>
            <person name="Sommer R.J."/>
        </authorList>
    </citation>
    <scope>NUCLEOTIDE SEQUENCE</scope>
    <source>
        <strain evidence="2">RS5133</strain>
    </source>
</reference>